<dbReference type="SMART" id="SM00871">
    <property type="entry name" value="AraC_E_bind"/>
    <property type="match status" value="1"/>
</dbReference>
<keyword evidence="1" id="KW-0238">DNA-binding</keyword>
<dbReference type="Pfam" id="PF06445">
    <property type="entry name" value="GyrI-like"/>
    <property type="match status" value="1"/>
</dbReference>
<reference evidence="4" key="2">
    <citation type="submission" date="2019-02" db="EMBL/GenBank/DDBJ databases">
        <title>Granulicella sibirica sp. nov., a psychrotolerant acidobacterium isolated from an organic soil layer in forested tundra, West Siberia.</title>
        <authorList>
            <person name="Oshkin I.Y."/>
            <person name="Kulichevskaya I.S."/>
            <person name="Rijpstra W.I.C."/>
            <person name="Sinninghe Damste J.S."/>
            <person name="Rakitin A.L."/>
            <person name="Ravin N.V."/>
            <person name="Dedysh S.N."/>
        </authorList>
    </citation>
    <scope>NUCLEOTIDE SEQUENCE [LARGE SCALE GENOMIC DNA]</scope>
    <source>
        <strain evidence="4">AF10</strain>
    </source>
</reference>
<dbReference type="AlphaFoldDB" id="A0A4Q0T3Q2"/>
<reference evidence="3 4" key="1">
    <citation type="submission" date="2018-11" db="EMBL/GenBank/DDBJ databases">
        <authorList>
            <person name="Mardanov A.V."/>
            <person name="Ravin N.V."/>
            <person name="Dedysh S.N."/>
        </authorList>
    </citation>
    <scope>NUCLEOTIDE SEQUENCE [LARGE SCALE GENOMIC DNA]</scope>
    <source>
        <strain evidence="3 4">AF10</strain>
    </source>
</reference>
<dbReference type="PROSITE" id="PS50937">
    <property type="entry name" value="HTH_MERR_2"/>
    <property type="match status" value="1"/>
</dbReference>
<dbReference type="CDD" id="cd01107">
    <property type="entry name" value="HTH_BmrR"/>
    <property type="match status" value="1"/>
</dbReference>
<dbReference type="SUPFAM" id="SSF46955">
    <property type="entry name" value="Putative DNA-binding domain"/>
    <property type="match status" value="1"/>
</dbReference>
<dbReference type="SMART" id="SM00422">
    <property type="entry name" value="HTH_MERR"/>
    <property type="match status" value="1"/>
</dbReference>
<dbReference type="OrthoDB" id="9773308at2"/>
<dbReference type="GO" id="GO:0003700">
    <property type="term" value="F:DNA-binding transcription factor activity"/>
    <property type="evidence" value="ECO:0007669"/>
    <property type="project" value="InterPro"/>
</dbReference>
<dbReference type="Pfam" id="PF13411">
    <property type="entry name" value="MerR_1"/>
    <property type="match status" value="1"/>
</dbReference>
<comment type="caution">
    <text evidence="3">The sequence shown here is derived from an EMBL/GenBank/DDBJ whole genome shotgun (WGS) entry which is preliminary data.</text>
</comment>
<evidence type="ECO:0000259" key="2">
    <source>
        <dbReference type="PROSITE" id="PS50937"/>
    </source>
</evidence>
<proteinExistence type="predicted"/>
<dbReference type="InterPro" id="IPR009061">
    <property type="entry name" value="DNA-bd_dom_put_sf"/>
</dbReference>
<accession>A0A4Q0T3Q2</accession>
<dbReference type="InterPro" id="IPR010499">
    <property type="entry name" value="AraC_E-bd"/>
</dbReference>
<dbReference type="PANTHER" id="PTHR30204:SF97">
    <property type="entry name" value="MERR FAMILY REGULATORY PROTEIN"/>
    <property type="match status" value="1"/>
</dbReference>
<organism evidence="3 4">
    <name type="scientific">Granulicella sibirica</name>
    <dbReference type="NCBI Taxonomy" id="2479048"/>
    <lineage>
        <taxon>Bacteria</taxon>
        <taxon>Pseudomonadati</taxon>
        <taxon>Acidobacteriota</taxon>
        <taxon>Terriglobia</taxon>
        <taxon>Terriglobales</taxon>
        <taxon>Acidobacteriaceae</taxon>
        <taxon>Granulicella</taxon>
    </lineage>
</organism>
<evidence type="ECO:0000256" key="1">
    <source>
        <dbReference type="ARBA" id="ARBA00023125"/>
    </source>
</evidence>
<dbReference type="EMBL" id="RDSM01000002">
    <property type="protein sequence ID" value="RXH56181.1"/>
    <property type="molecule type" value="Genomic_DNA"/>
</dbReference>
<dbReference type="Gene3D" id="1.10.1660.10">
    <property type="match status" value="1"/>
</dbReference>
<gene>
    <name evidence="3" type="ORF">GRAN_3038</name>
</gene>
<dbReference type="InterPro" id="IPR029442">
    <property type="entry name" value="GyrI-like"/>
</dbReference>
<dbReference type="SUPFAM" id="SSF55136">
    <property type="entry name" value="Probable bacterial effector-binding domain"/>
    <property type="match status" value="1"/>
</dbReference>
<evidence type="ECO:0000313" key="3">
    <source>
        <dbReference type="EMBL" id="RXH56181.1"/>
    </source>
</evidence>
<dbReference type="InterPro" id="IPR011256">
    <property type="entry name" value="Reg_factor_effector_dom_sf"/>
</dbReference>
<dbReference type="Proteomes" id="UP000289437">
    <property type="component" value="Unassembled WGS sequence"/>
</dbReference>
<protein>
    <submittedName>
        <fullName evidence="3">Transcriptional regulator, MerR family</fullName>
    </submittedName>
</protein>
<keyword evidence="4" id="KW-1185">Reference proteome</keyword>
<dbReference type="InterPro" id="IPR047057">
    <property type="entry name" value="MerR_fam"/>
</dbReference>
<dbReference type="RefSeq" id="WP_128913692.1">
    <property type="nucleotide sequence ID" value="NZ_RDSM01000002.1"/>
</dbReference>
<name>A0A4Q0T3Q2_9BACT</name>
<dbReference type="InterPro" id="IPR000551">
    <property type="entry name" value="MerR-type_HTH_dom"/>
</dbReference>
<dbReference type="GO" id="GO:0003677">
    <property type="term" value="F:DNA binding"/>
    <property type="evidence" value="ECO:0007669"/>
    <property type="project" value="UniProtKB-KW"/>
</dbReference>
<dbReference type="PANTHER" id="PTHR30204">
    <property type="entry name" value="REDOX-CYCLING DRUG-SENSING TRANSCRIPTIONAL ACTIVATOR SOXR"/>
    <property type="match status" value="1"/>
</dbReference>
<sequence>MSTHLGIGSFAQATHLSIKTLRRYHESGLLEPADVDPQTGYRSYTTAQIPTAQIIRRFRDLDMPLPDIRAVLAAPNVRVRNDLIAGHLSRLEQGLARTQNVVASLRDLLDEPVSAPRFEHRHFKEASVAAITEVLDVKDALAWLQGALGELQATVAAQRLPITGHAGGIFSNALFSEARGEATIFLPCVGEVRRIGRVVPLVVPAAEAAIALHIGSHNNIDLEYGALATYVTQHALAVDGPIREYYVVGPQSTPDETEWRTEIAWPIFQTRHENRT</sequence>
<evidence type="ECO:0000313" key="4">
    <source>
        <dbReference type="Proteomes" id="UP000289437"/>
    </source>
</evidence>
<feature type="domain" description="HTH merR-type" evidence="2">
    <location>
        <begin position="4"/>
        <end position="74"/>
    </location>
</feature>
<dbReference type="Gene3D" id="3.20.80.10">
    <property type="entry name" value="Regulatory factor, effector binding domain"/>
    <property type="match status" value="1"/>
</dbReference>